<dbReference type="GeneID" id="36546221"/>
<sequence>MDLSNLKEQVSNMTMYDLKAGVRKVQNAVMNYTEMESKVREATNNEPWGASSSLMQEISNGTHSYQLLNEIMPMIYRRFTDKSAEEWRQIYKGLQLLEFLVKNGSERVVDDARSHMSLLRMLRQFHFIDQNGKDQGINVRNRSSELVKLLGDVELIRSERKKARANRNKFRGFEGGSGIGSGIGSGGGGGGGMTGSGGRYSGFGSDSIGYGGYSGGVFGDGGGFGGSTGDFQDTGRRGNRFDEYDEYDEADATPPLRRGSSPPRARREAKQAPAPAPKEPEADLFDFGDDEVTTTTSTAAGKQPASGGNGLDILDSKPMDDDDFDDFQSATPAPAPAPASSNQFGIPASTVSTTSSTQFAAPKPVSGTQESNLNGLVGFQSMTPTPPSSSIASPALSQTSAIPQQKTQPLKPAGFQAATPNYFTSISTNSSQAPAGGVSGHRPNMPSTSSFTSATTTTSSGAAANKPAPANKPSGGDAFGSLWSTASASAGIQKSSSVNKGPNLASMAKEKASAGIWGAAPSNAASPSPRAQTGSSQPKTTGSSGMDDLLG</sequence>
<dbReference type="OrthoDB" id="4033880at2759"/>
<dbReference type="GO" id="GO:0030276">
    <property type="term" value="F:clathrin binding"/>
    <property type="evidence" value="ECO:0007669"/>
    <property type="project" value="TreeGrafter"/>
</dbReference>
<feature type="compositionally biased region" description="Low complexity" evidence="1">
    <location>
        <begin position="519"/>
        <end position="531"/>
    </location>
</feature>
<gene>
    <name evidence="3" type="ORF">P168DRAFT_302795</name>
</gene>
<dbReference type="GO" id="GO:0006897">
    <property type="term" value="P:endocytosis"/>
    <property type="evidence" value="ECO:0007669"/>
    <property type="project" value="TreeGrafter"/>
</dbReference>
<dbReference type="GO" id="GO:0006895">
    <property type="term" value="P:Golgi to endosome transport"/>
    <property type="evidence" value="ECO:0007669"/>
    <property type="project" value="TreeGrafter"/>
</dbReference>
<organism evidence="3 4">
    <name type="scientific">Aspergillus campestris (strain IBT 28561)</name>
    <dbReference type="NCBI Taxonomy" id="1392248"/>
    <lineage>
        <taxon>Eukaryota</taxon>
        <taxon>Fungi</taxon>
        <taxon>Dikarya</taxon>
        <taxon>Ascomycota</taxon>
        <taxon>Pezizomycotina</taxon>
        <taxon>Eurotiomycetes</taxon>
        <taxon>Eurotiomycetidae</taxon>
        <taxon>Eurotiales</taxon>
        <taxon>Aspergillaceae</taxon>
        <taxon>Aspergillus</taxon>
        <taxon>Aspergillus subgen. Circumdati</taxon>
    </lineage>
</organism>
<accession>A0A2I1D9C1</accession>
<dbReference type="GO" id="GO:0005768">
    <property type="term" value="C:endosome"/>
    <property type="evidence" value="ECO:0007669"/>
    <property type="project" value="TreeGrafter"/>
</dbReference>
<feature type="compositionally biased region" description="Polar residues" evidence="1">
    <location>
        <begin position="349"/>
        <end position="359"/>
    </location>
</feature>
<dbReference type="CDD" id="cd16992">
    <property type="entry name" value="ENTH_Ent3"/>
    <property type="match status" value="1"/>
</dbReference>
<dbReference type="Pfam" id="PF01417">
    <property type="entry name" value="ENTH"/>
    <property type="match status" value="1"/>
</dbReference>
<feature type="compositionally biased region" description="Polar residues" evidence="1">
    <location>
        <begin position="482"/>
        <end position="500"/>
    </location>
</feature>
<dbReference type="PROSITE" id="PS50942">
    <property type="entry name" value="ENTH"/>
    <property type="match status" value="1"/>
</dbReference>
<dbReference type="GO" id="GO:0005543">
    <property type="term" value="F:phospholipid binding"/>
    <property type="evidence" value="ECO:0007669"/>
    <property type="project" value="TreeGrafter"/>
</dbReference>
<evidence type="ECO:0000313" key="3">
    <source>
        <dbReference type="EMBL" id="PKY06458.1"/>
    </source>
</evidence>
<comment type="caution">
    <text evidence="3">The sequence shown here is derived from an EMBL/GenBank/DDBJ whole genome shotgun (WGS) entry which is preliminary data.</text>
</comment>
<evidence type="ECO:0000256" key="1">
    <source>
        <dbReference type="SAM" id="MobiDB-lite"/>
    </source>
</evidence>
<feature type="compositionally biased region" description="Polar residues" evidence="1">
    <location>
        <begin position="532"/>
        <end position="544"/>
    </location>
</feature>
<dbReference type="Proteomes" id="UP000234254">
    <property type="component" value="Unassembled WGS sequence"/>
</dbReference>
<feature type="compositionally biased region" description="Low complexity" evidence="1">
    <location>
        <begin position="447"/>
        <end position="475"/>
    </location>
</feature>
<proteinExistence type="predicted"/>
<feature type="compositionally biased region" description="Low complexity" evidence="1">
    <location>
        <begin position="388"/>
        <end position="400"/>
    </location>
</feature>
<dbReference type="SUPFAM" id="SSF48464">
    <property type="entry name" value="ENTH/VHS domain"/>
    <property type="match status" value="1"/>
</dbReference>
<dbReference type="AlphaFoldDB" id="A0A2I1D9C1"/>
<dbReference type="RefSeq" id="XP_024695052.1">
    <property type="nucleotide sequence ID" value="XM_024838697.1"/>
</dbReference>
<dbReference type="FunFam" id="1.25.40.90:FF:000006">
    <property type="entry name" value="Clathrin interactor 1"/>
    <property type="match status" value="1"/>
</dbReference>
<feature type="compositionally biased region" description="Acidic residues" evidence="1">
    <location>
        <begin position="282"/>
        <end position="292"/>
    </location>
</feature>
<feature type="compositionally biased region" description="Polar residues" evidence="1">
    <location>
        <begin position="418"/>
        <end position="433"/>
    </location>
</feature>
<protein>
    <submittedName>
        <fullName evidence="3">ENTH-domain-containing protein</fullName>
    </submittedName>
</protein>
<name>A0A2I1D9C1_ASPC2</name>
<feature type="compositionally biased region" description="Basic and acidic residues" evidence="1">
    <location>
        <begin position="233"/>
        <end position="242"/>
    </location>
</feature>
<feature type="region of interest" description="Disordered" evidence="1">
    <location>
        <begin position="224"/>
        <end position="551"/>
    </location>
</feature>
<evidence type="ECO:0000313" key="4">
    <source>
        <dbReference type="Proteomes" id="UP000234254"/>
    </source>
</evidence>
<dbReference type="PANTHER" id="PTHR12276:SF45">
    <property type="entry name" value="CLATHRIN INTERACTOR 1"/>
    <property type="match status" value="1"/>
</dbReference>
<dbReference type="InterPro" id="IPR013809">
    <property type="entry name" value="ENTH"/>
</dbReference>
<dbReference type="SMART" id="SM00273">
    <property type="entry name" value="ENTH"/>
    <property type="match status" value="1"/>
</dbReference>
<evidence type="ECO:0000259" key="2">
    <source>
        <dbReference type="PROSITE" id="PS50942"/>
    </source>
</evidence>
<feature type="domain" description="ENTH" evidence="2">
    <location>
        <begin position="27"/>
        <end position="160"/>
    </location>
</feature>
<dbReference type="GO" id="GO:0005829">
    <property type="term" value="C:cytosol"/>
    <property type="evidence" value="ECO:0007669"/>
    <property type="project" value="GOC"/>
</dbReference>
<dbReference type="Gene3D" id="1.25.40.90">
    <property type="match status" value="1"/>
</dbReference>
<dbReference type="EMBL" id="MSFM01000003">
    <property type="protein sequence ID" value="PKY06458.1"/>
    <property type="molecule type" value="Genomic_DNA"/>
</dbReference>
<dbReference type="GO" id="GO:0030125">
    <property type="term" value="C:clathrin vesicle coat"/>
    <property type="evidence" value="ECO:0007669"/>
    <property type="project" value="TreeGrafter"/>
</dbReference>
<dbReference type="VEuPathDB" id="FungiDB:P168DRAFT_302795"/>
<keyword evidence="4" id="KW-1185">Reference proteome</keyword>
<dbReference type="PANTHER" id="PTHR12276">
    <property type="entry name" value="EPSIN/ENT-RELATED"/>
    <property type="match status" value="1"/>
</dbReference>
<reference evidence="3" key="1">
    <citation type="submission" date="2016-12" db="EMBL/GenBank/DDBJ databases">
        <title>The genomes of Aspergillus section Nigri reveals drivers in fungal speciation.</title>
        <authorList>
            <consortium name="DOE Joint Genome Institute"/>
            <person name="Vesth T.C."/>
            <person name="Nybo J."/>
            <person name="Theobald S."/>
            <person name="Brandl J."/>
            <person name="Frisvad J.C."/>
            <person name="Nielsen K.F."/>
            <person name="Lyhne E.K."/>
            <person name="Kogle M.E."/>
            <person name="Kuo A."/>
            <person name="Riley R."/>
            <person name="Clum A."/>
            <person name="Nolan M."/>
            <person name="Lipzen A."/>
            <person name="Salamov A."/>
            <person name="Henrissat B."/>
            <person name="Wiebenga A."/>
            <person name="De vries R.P."/>
            <person name="Grigoriev I.V."/>
            <person name="Mortensen U.H."/>
            <person name="Andersen M.R."/>
            <person name="Baker S.E."/>
        </authorList>
    </citation>
    <scope>NUCLEOTIDE SEQUENCE</scope>
    <source>
        <strain evidence="3">IBT 28561</strain>
    </source>
</reference>
<dbReference type="InterPro" id="IPR008942">
    <property type="entry name" value="ENTH_VHS"/>
</dbReference>
<dbReference type="GO" id="GO:0005886">
    <property type="term" value="C:plasma membrane"/>
    <property type="evidence" value="ECO:0007669"/>
    <property type="project" value="TreeGrafter"/>
</dbReference>